<dbReference type="GO" id="GO:0016787">
    <property type="term" value="F:hydrolase activity"/>
    <property type="evidence" value="ECO:0007669"/>
    <property type="project" value="UniProtKB-KW"/>
</dbReference>
<name>A0ABS1EM72_9CLOT</name>
<keyword evidence="2" id="KW-1133">Transmembrane helix</keyword>
<evidence type="ECO:0000313" key="5">
    <source>
        <dbReference type="Proteomes" id="UP000596739"/>
    </source>
</evidence>
<keyword evidence="2" id="KW-0472">Membrane</keyword>
<dbReference type="CDD" id="cd08023">
    <property type="entry name" value="GH16_laminarinase_like"/>
    <property type="match status" value="1"/>
</dbReference>
<dbReference type="Pfam" id="PF00722">
    <property type="entry name" value="Glyco_hydro_16"/>
    <property type="match status" value="1"/>
</dbReference>
<reference evidence="5" key="1">
    <citation type="submission" date="2021-01" db="EMBL/GenBank/DDBJ databases">
        <title>Genome public.</title>
        <authorList>
            <person name="Liu C."/>
            <person name="Sun Q."/>
        </authorList>
    </citation>
    <scope>NUCLEOTIDE SEQUENCE [LARGE SCALE GENOMIC DNA]</scope>
    <source>
        <strain evidence="5">YIM B02505</strain>
    </source>
</reference>
<dbReference type="EMBL" id="JAENHN010000025">
    <property type="protein sequence ID" value="MBK1810481.1"/>
    <property type="molecule type" value="Genomic_DNA"/>
</dbReference>
<dbReference type="SUPFAM" id="SSF49899">
    <property type="entry name" value="Concanavalin A-like lectins/glucanases"/>
    <property type="match status" value="1"/>
</dbReference>
<accession>A0ABS1EM72</accession>
<evidence type="ECO:0000256" key="2">
    <source>
        <dbReference type="SAM" id="Phobius"/>
    </source>
</evidence>
<dbReference type="Gene3D" id="2.60.120.200">
    <property type="match status" value="1"/>
</dbReference>
<evidence type="ECO:0000256" key="1">
    <source>
        <dbReference type="ARBA" id="ARBA00006865"/>
    </source>
</evidence>
<comment type="caution">
    <text evidence="4">The sequence shown here is derived from an EMBL/GenBank/DDBJ whole genome shotgun (WGS) entry which is preliminary data.</text>
</comment>
<keyword evidence="4" id="KW-0378">Hydrolase</keyword>
<keyword evidence="5" id="KW-1185">Reference proteome</keyword>
<sequence length="299" mass="34706">MFLKYKGCKWVKNKRLYLGVGIVLSITLVIVIGINVIRSDRKWGDMKIDGKNNENMKLVFEDDFNEDGAPSKEKWRYDIGGSGWGNDEKQCYTDELSNAKVQDGKLIITANKEKYQINEYTSARLLSKESWCYGRFEIRAKLPKGVGTWPAIWMMPENSDYGTWPKSGELDIMEHVGFDHGMIHATAHSLKYYWKANTQKTAQIKVDNVDTEFHVYAMEWRPNKIDFFVDNQKYFTTEYDPVTDKEEKWKAWPYDKPFHLILNIAVGGSWGGQKGIDDSVFPQAMEIDYVRVYDLGIKK</sequence>
<evidence type="ECO:0000259" key="3">
    <source>
        <dbReference type="PROSITE" id="PS51762"/>
    </source>
</evidence>
<protein>
    <submittedName>
        <fullName evidence="4">Glycoside hydrolase family 16 protein</fullName>
    </submittedName>
</protein>
<proteinExistence type="inferred from homology"/>
<feature type="transmembrane region" description="Helical" evidence="2">
    <location>
        <begin position="16"/>
        <end position="37"/>
    </location>
</feature>
<dbReference type="InterPro" id="IPR050546">
    <property type="entry name" value="Glycosyl_Hydrlase_16"/>
</dbReference>
<dbReference type="PANTHER" id="PTHR10963">
    <property type="entry name" value="GLYCOSYL HYDROLASE-RELATED"/>
    <property type="match status" value="1"/>
</dbReference>
<gene>
    <name evidence="4" type="ORF">JHL18_07520</name>
</gene>
<organism evidence="4 5">
    <name type="scientific">Clostridium yunnanense</name>
    <dbReference type="NCBI Taxonomy" id="2800325"/>
    <lineage>
        <taxon>Bacteria</taxon>
        <taxon>Bacillati</taxon>
        <taxon>Bacillota</taxon>
        <taxon>Clostridia</taxon>
        <taxon>Eubacteriales</taxon>
        <taxon>Clostridiaceae</taxon>
        <taxon>Clostridium</taxon>
    </lineage>
</organism>
<comment type="similarity">
    <text evidence="1">Belongs to the glycosyl hydrolase 16 family.</text>
</comment>
<dbReference type="PROSITE" id="PS51762">
    <property type="entry name" value="GH16_2"/>
    <property type="match status" value="1"/>
</dbReference>
<dbReference type="InterPro" id="IPR000757">
    <property type="entry name" value="Beta-glucanase-like"/>
</dbReference>
<feature type="domain" description="GH16" evidence="3">
    <location>
        <begin position="48"/>
        <end position="298"/>
    </location>
</feature>
<dbReference type="PANTHER" id="PTHR10963:SF55">
    <property type="entry name" value="GLYCOSIDE HYDROLASE FAMILY 16 PROTEIN"/>
    <property type="match status" value="1"/>
</dbReference>
<evidence type="ECO:0000313" key="4">
    <source>
        <dbReference type="EMBL" id="MBK1810481.1"/>
    </source>
</evidence>
<dbReference type="Proteomes" id="UP000596739">
    <property type="component" value="Unassembled WGS sequence"/>
</dbReference>
<dbReference type="InterPro" id="IPR013320">
    <property type="entry name" value="ConA-like_dom_sf"/>
</dbReference>
<keyword evidence="2" id="KW-0812">Transmembrane</keyword>